<evidence type="ECO:0000313" key="2">
    <source>
        <dbReference type="Proteomes" id="UP001177003"/>
    </source>
</evidence>
<gene>
    <name evidence="1" type="ORF">LSALG_LOCUS7132</name>
</gene>
<dbReference type="EMBL" id="OX465077">
    <property type="protein sequence ID" value="CAI9266586.1"/>
    <property type="molecule type" value="Genomic_DNA"/>
</dbReference>
<dbReference type="AlphaFoldDB" id="A0AA35V4C1"/>
<sequence>MISPDNSYASVVKWPPNGRGDWIKTHVDDILVIPSGDFIVEKRKCDCLVKVRDFYSLPNIRMLCYDEGFEDFDLRYAGGYWVMIEFKVKEACTNFMTYDGLNHWFVEKQERDRNFTPLERLVSRDIEGVPLHALSKDAFRRSLAKWGYIAHLDDYLSEDVYKNQICILTIFQGIISEDIKIKVDDLVFTIHIKEASG</sequence>
<dbReference type="Proteomes" id="UP001177003">
    <property type="component" value="Chromosome 1"/>
</dbReference>
<proteinExistence type="predicted"/>
<protein>
    <submittedName>
        <fullName evidence="1">Uncharacterized protein</fullName>
    </submittedName>
</protein>
<organism evidence="1 2">
    <name type="scientific">Lactuca saligna</name>
    <name type="common">Willowleaf lettuce</name>
    <dbReference type="NCBI Taxonomy" id="75948"/>
    <lineage>
        <taxon>Eukaryota</taxon>
        <taxon>Viridiplantae</taxon>
        <taxon>Streptophyta</taxon>
        <taxon>Embryophyta</taxon>
        <taxon>Tracheophyta</taxon>
        <taxon>Spermatophyta</taxon>
        <taxon>Magnoliopsida</taxon>
        <taxon>eudicotyledons</taxon>
        <taxon>Gunneridae</taxon>
        <taxon>Pentapetalae</taxon>
        <taxon>asterids</taxon>
        <taxon>campanulids</taxon>
        <taxon>Asterales</taxon>
        <taxon>Asteraceae</taxon>
        <taxon>Cichorioideae</taxon>
        <taxon>Cichorieae</taxon>
        <taxon>Lactucinae</taxon>
        <taxon>Lactuca</taxon>
    </lineage>
</organism>
<evidence type="ECO:0000313" key="1">
    <source>
        <dbReference type="EMBL" id="CAI9266586.1"/>
    </source>
</evidence>
<accession>A0AA35V4C1</accession>
<reference evidence="1" key="1">
    <citation type="submission" date="2023-04" db="EMBL/GenBank/DDBJ databases">
        <authorList>
            <person name="Vijverberg K."/>
            <person name="Xiong W."/>
            <person name="Schranz E."/>
        </authorList>
    </citation>
    <scope>NUCLEOTIDE SEQUENCE</scope>
</reference>
<keyword evidence="2" id="KW-1185">Reference proteome</keyword>
<name>A0AA35V4C1_LACSI</name>